<evidence type="ECO:0000313" key="8">
    <source>
        <dbReference type="EMBL" id="KPA76730.1"/>
    </source>
</evidence>
<sequence length="646" mass="69661">MLLGLPGTVWAVLGIEFAERLGYYAVAFSLFTYCTVMLKTGPSAANAIINVIYILIPAAAFLASGVADSSVGQPRVLAGALALYTASLLALFLSACPGMYGDFPRDPLTISKVLFALALIGFSAGYGSMKVCTNPIMADCVVLRYHGRLTEAEEKEEERDGGAEADFSKSNGRAVLAPLSAARETADEDDSSERPSALVRSSIAEPGVNEEEGAPFAYGSIPADATRTSDSPNAEVPESLRTLSETQLEQQALSRLFIYAYWISNVGGLVGSFVAPLLRNWEHARIEVGSETHSTGYYYSFLLAALSVGLGAALLYRCYHWLPHNAPAPNYVLVRVLAAAVANRWSVFRGTKVLASSAAPPPRDWLDYACADLHSTPDSTEVTVEEDWRADPHSASRPTTTPATADPASSPPPTPVHAAHSVTTPVWVADCRATLRVCKAFIALPIYWLLCNQFSTNLMYQAAALDLPDSVPEELFNNINTVTMLVFLALWDQWIVPRVLRHRVPSACTRIVCGFACMCASMLGCGFLQCAITSRGYYVGEDRYVLKEGCQKLSAGWLIAPYVLQGFSAAFVDPTVMEVAYRDAPTRMKGTVMGLYWVASSASGFLGLALSPVMKPQNATVLFFVFAAAQMAVSGLFYAVNRGHAY</sequence>
<feature type="transmembrane region" description="Helical" evidence="7">
    <location>
        <begin position="593"/>
        <end position="614"/>
    </location>
</feature>
<feature type="region of interest" description="Disordered" evidence="6">
    <location>
        <begin position="377"/>
        <end position="417"/>
    </location>
</feature>
<dbReference type="OrthoDB" id="205993at2759"/>
<feature type="transmembrane region" description="Helical" evidence="7">
    <location>
        <begin position="44"/>
        <end position="64"/>
    </location>
</feature>
<evidence type="ECO:0000256" key="3">
    <source>
        <dbReference type="ARBA" id="ARBA00022692"/>
    </source>
</evidence>
<feature type="transmembrane region" description="Helical" evidence="7">
    <location>
        <begin position="511"/>
        <end position="534"/>
    </location>
</feature>
<evidence type="ECO:0000256" key="2">
    <source>
        <dbReference type="ARBA" id="ARBA00005982"/>
    </source>
</evidence>
<feature type="transmembrane region" description="Helical" evidence="7">
    <location>
        <begin position="620"/>
        <end position="640"/>
    </location>
</feature>
<evidence type="ECO:0000256" key="7">
    <source>
        <dbReference type="SAM" id="Phobius"/>
    </source>
</evidence>
<evidence type="ECO:0000256" key="6">
    <source>
        <dbReference type="SAM" id="MobiDB-lite"/>
    </source>
</evidence>
<dbReference type="VEuPathDB" id="TriTrypDB:LpyrH10_19_1130"/>
<protein>
    <submittedName>
        <fullName evidence="8">Uncharacterized protein</fullName>
    </submittedName>
</protein>
<feature type="transmembrane region" description="Helical" evidence="7">
    <location>
        <begin position="21"/>
        <end position="38"/>
    </location>
</feature>
<feature type="transmembrane region" description="Helical" evidence="7">
    <location>
        <begin position="107"/>
        <end position="127"/>
    </location>
</feature>
<comment type="similarity">
    <text evidence="2">Belongs to the major facilitator superfamily. Proton-dependent oligopeptide transporter (POT/PTR) (TC 2.A.17) family.</text>
</comment>
<proteinExistence type="inferred from homology"/>
<dbReference type="AlphaFoldDB" id="A0A0M9FV56"/>
<dbReference type="InterPro" id="IPR036259">
    <property type="entry name" value="MFS_trans_sf"/>
</dbReference>
<evidence type="ECO:0000256" key="1">
    <source>
        <dbReference type="ARBA" id="ARBA00004141"/>
    </source>
</evidence>
<keyword evidence="4 7" id="KW-1133">Transmembrane helix</keyword>
<dbReference type="GeneID" id="26907847"/>
<dbReference type="Gene3D" id="1.20.1250.20">
    <property type="entry name" value="MFS general substrate transporter like domains"/>
    <property type="match status" value="1"/>
</dbReference>
<keyword evidence="9" id="KW-1185">Reference proteome</keyword>
<feature type="transmembrane region" description="Helical" evidence="7">
    <location>
        <begin position="554"/>
        <end position="572"/>
    </location>
</feature>
<feature type="compositionally biased region" description="Low complexity" evidence="6">
    <location>
        <begin position="395"/>
        <end position="408"/>
    </location>
</feature>
<dbReference type="Proteomes" id="UP000037923">
    <property type="component" value="Unassembled WGS sequence"/>
</dbReference>
<reference evidence="8 9" key="1">
    <citation type="submission" date="2015-07" db="EMBL/GenBank/DDBJ databases">
        <title>High-quality genome of monoxenous trypanosomatid Leptomonas pyrrhocoris.</title>
        <authorList>
            <person name="Flegontov P."/>
            <person name="Butenko A."/>
            <person name="Firsov S."/>
            <person name="Vlcek C."/>
            <person name="Logacheva M.D."/>
            <person name="Field M."/>
            <person name="Filatov D."/>
            <person name="Flegontova O."/>
            <person name="Gerasimov E."/>
            <person name="Jackson A.P."/>
            <person name="Kelly S."/>
            <person name="Opperdoes F."/>
            <person name="O'Reilly A."/>
            <person name="Votypka J."/>
            <person name="Yurchenko V."/>
            <person name="Lukes J."/>
        </authorList>
    </citation>
    <scope>NUCLEOTIDE SEQUENCE [LARGE SCALE GENOMIC DNA]</scope>
    <source>
        <strain evidence="8">H10</strain>
    </source>
</reference>
<dbReference type="PANTHER" id="PTHR11654">
    <property type="entry name" value="OLIGOPEPTIDE TRANSPORTER-RELATED"/>
    <property type="match status" value="1"/>
</dbReference>
<gene>
    <name evidence="8" type="ORF">ABB37_07562</name>
</gene>
<evidence type="ECO:0000256" key="4">
    <source>
        <dbReference type="ARBA" id="ARBA00022989"/>
    </source>
</evidence>
<dbReference type="RefSeq" id="XP_015655169.1">
    <property type="nucleotide sequence ID" value="XM_015806247.1"/>
</dbReference>
<organism evidence="8 9">
    <name type="scientific">Leptomonas pyrrhocoris</name>
    <name type="common">Firebug parasite</name>
    <dbReference type="NCBI Taxonomy" id="157538"/>
    <lineage>
        <taxon>Eukaryota</taxon>
        <taxon>Discoba</taxon>
        <taxon>Euglenozoa</taxon>
        <taxon>Kinetoplastea</taxon>
        <taxon>Metakinetoplastina</taxon>
        <taxon>Trypanosomatida</taxon>
        <taxon>Trypanosomatidae</taxon>
        <taxon>Leishmaniinae</taxon>
        <taxon>Leptomonas</taxon>
    </lineage>
</organism>
<keyword evidence="5 7" id="KW-0472">Membrane</keyword>
<name>A0A0M9FV56_LEPPY</name>
<feature type="region of interest" description="Disordered" evidence="6">
    <location>
        <begin position="179"/>
        <end position="236"/>
    </location>
</feature>
<feature type="transmembrane region" description="Helical" evidence="7">
    <location>
        <begin position="256"/>
        <end position="277"/>
    </location>
</feature>
<evidence type="ECO:0000313" key="9">
    <source>
        <dbReference type="Proteomes" id="UP000037923"/>
    </source>
</evidence>
<comment type="caution">
    <text evidence="8">The sequence shown here is derived from an EMBL/GenBank/DDBJ whole genome shotgun (WGS) entry which is preliminary data.</text>
</comment>
<dbReference type="InterPro" id="IPR000109">
    <property type="entry name" value="POT_fam"/>
</dbReference>
<dbReference type="OMA" id="YYAVAFS"/>
<feature type="transmembrane region" description="Helical" evidence="7">
    <location>
        <begin position="76"/>
        <end position="95"/>
    </location>
</feature>
<keyword evidence="3 7" id="KW-0812">Transmembrane</keyword>
<dbReference type="GO" id="GO:0016020">
    <property type="term" value="C:membrane"/>
    <property type="evidence" value="ECO:0007669"/>
    <property type="project" value="UniProtKB-SubCell"/>
</dbReference>
<feature type="transmembrane region" description="Helical" evidence="7">
    <location>
        <begin position="297"/>
        <end position="316"/>
    </location>
</feature>
<dbReference type="EMBL" id="LGTL01000019">
    <property type="protein sequence ID" value="KPA76730.1"/>
    <property type="molecule type" value="Genomic_DNA"/>
</dbReference>
<accession>A0A0M9FV56</accession>
<dbReference type="GO" id="GO:0022857">
    <property type="term" value="F:transmembrane transporter activity"/>
    <property type="evidence" value="ECO:0007669"/>
    <property type="project" value="InterPro"/>
</dbReference>
<evidence type="ECO:0000256" key="5">
    <source>
        <dbReference type="ARBA" id="ARBA00023136"/>
    </source>
</evidence>
<dbReference type="SUPFAM" id="SSF103473">
    <property type="entry name" value="MFS general substrate transporter"/>
    <property type="match status" value="1"/>
</dbReference>
<dbReference type="Pfam" id="PF00854">
    <property type="entry name" value="PTR2"/>
    <property type="match status" value="1"/>
</dbReference>
<comment type="subcellular location">
    <subcellularLocation>
        <location evidence="1">Membrane</location>
        <topology evidence="1">Multi-pass membrane protein</topology>
    </subcellularLocation>
</comment>